<protein>
    <recommendedName>
        <fullName evidence="1">Methyltransferase type 11 domain-containing protein</fullName>
    </recommendedName>
</protein>
<dbReference type="SUPFAM" id="SSF53335">
    <property type="entry name" value="S-adenosyl-L-methionine-dependent methyltransferases"/>
    <property type="match status" value="1"/>
</dbReference>
<dbReference type="Proteomes" id="UP000237423">
    <property type="component" value="Unassembled WGS sequence"/>
</dbReference>
<proteinExistence type="predicted"/>
<accession>A0A2S5CGQ5</accession>
<comment type="caution">
    <text evidence="2">The sequence shown here is derived from an EMBL/GenBank/DDBJ whole genome shotgun (WGS) entry which is preliminary data.</text>
</comment>
<organism evidence="2 3">
    <name type="scientific">Methylovulum psychrotolerans</name>
    <dbReference type="NCBI Taxonomy" id="1704499"/>
    <lineage>
        <taxon>Bacteria</taxon>
        <taxon>Pseudomonadati</taxon>
        <taxon>Pseudomonadota</taxon>
        <taxon>Gammaproteobacteria</taxon>
        <taxon>Methylococcales</taxon>
        <taxon>Methylococcaceae</taxon>
        <taxon>Methylovulum</taxon>
    </lineage>
</organism>
<reference evidence="2 3" key="1">
    <citation type="submission" date="2017-11" db="EMBL/GenBank/DDBJ databases">
        <title>Draft Genome Sequence of Methylobacter psychrotolerans Sph1T, an Obligate Methanotroph from Low-Temperature Environments.</title>
        <authorList>
            <person name="Oshkin I.Y."/>
            <person name="Miroshnikov K."/>
            <person name="Belova S.E."/>
            <person name="Korzhenkov A."/>
            <person name="Toshchakov S.V."/>
            <person name="Dedysh S.N."/>
        </authorList>
    </citation>
    <scope>NUCLEOTIDE SEQUENCE [LARGE SCALE GENOMIC DNA]</scope>
    <source>
        <strain evidence="2 3">Sph1</strain>
    </source>
</reference>
<dbReference type="InterPro" id="IPR029063">
    <property type="entry name" value="SAM-dependent_MTases_sf"/>
</dbReference>
<dbReference type="EMBL" id="PGFZ01000018">
    <property type="protein sequence ID" value="POZ49976.1"/>
    <property type="molecule type" value="Genomic_DNA"/>
</dbReference>
<dbReference type="InterPro" id="IPR013216">
    <property type="entry name" value="Methyltransf_11"/>
</dbReference>
<name>A0A2S5CGQ5_9GAMM</name>
<dbReference type="AlphaFoldDB" id="A0A2S5CGQ5"/>
<dbReference type="Gene3D" id="3.40.50.150">
    <property type="entry name" value="Vaccinia Virus protein VP39"/>
    <property type="match status" value="1"/>
</dbReference>
<sequence length="225" mass="25725">MFDHAEDVRLEKRNLLFWRALLGHIQADRAIEAGATILDVGCHRGGLLELAIDRFKPASIIGIEPLKPARNAAQQKLGIFRGHVQILSEKEWNRIPDTSVDLLLSHEVLPFFDDLQFISKQMGRVLKPGAFAYMVSGCHTENPLWPRWKEALQIQGHVVYDHSPLDLMRAVSITGFSPSVRPLRDSGWAHYNPVEQDVFKYPSVQALLDHQFKHKLLFRFQRSSN</sequence>
<dbReference type="Pfam" id="PF08241">
    <property type="entry name" value="Methyltransf_11"/>
    <property type="match status" value="1"/>
</dbReference>
<feature type="domain" description="Methyltransferase type 11" evidence="1">
    <location>
        <begin position="38"/>
        <end position="133"/>
    </location>
</feature>
<gene>
    <name evidence="2" type="ORF">AADEFJLK_04257</name>
</gene>
<dbReference type="GO" id="GO:0008757">
    <property type="term" value="F:S-adenosylmethionine-dependent methyltransferase activity"/>
    <property type="evidence" value="ECO:0007669"/>
    <property type="project" value="InterPro"/>
</dbReference>
<evidence type="ECO:0000313" key="2">
    <source>
        <dbReference type="EMBL" id="POZ49976.1"/>
    </source>
</evidence>
<evidence type="ECO:0000259" key="1">
    <source>
        <dbReference type="Pfam" id="PF08241"/>
    </source>
</evidence>
<dbReference type="CDD" id="cd02440">
    <property type="entry name" value="AdoMet_MTases"/>
    <property type="match status" value="1"/>
</dbReference>
<evidence type="ECO:0000313" key="3">
    <source>
        <dbReference type="Proteomes" id="UP000237423"/>
    </source>
</evidence>